<evidence type="ECO:0000256" key="6">
    <source>
        <dbReference type="ARBA" id="ARBA00023136"/>
    </source>
</evidence>
<dbReference type="InterPro" id="IPR004841">
    <property type="entry name" value="AA-permease/SLC12A_dom"/>
</dbReference>
<feature type="transmembrane region" description="Helical" evidence="7">
    <location>
        <begin position="497"/>
        <end position="516"/>
    </location>
</feature>
<feature type="transmembrane region" description="Helical" evidence="7">
    <location>
        <begin position="87"/>
        <end position="106"/>
    </location>
</feature>
<reference evidence="9 10" key="1">
    <citation type="submission" date="2017-06" db="EMBL/GenBank/DDBJ databases">
        <title>Ant-infecting Ophiocordyceps genomes reveal a high diversity of potential behavioral manipulation genes and a possible major role for enterotoxins.</title>
        <authorList>
            <person name="De Bekker C."/>
            <person name="Evans H.C."/>
            <person name="Brachmann A."/>
            <person name="Hughes D.P."/>
        </authorList>
    </citation>
    <scope>NUCLEOTIDE SEQUENCE [LARGE SCALE GENOMIC DNA]</scope>
    <source>
        <strain evidence="9 10">Map64</strain>
    </source>
</reference>
<dbReference type="InterPro" id="IPR050524">
    <property type="entry name" value="APC_YAT"/>
</dbReference>
<dbReference type="GO" id="GO:0016020">
    <property type="term" value="C:membrane"/>
    <property type="evidence" value="ECO:0007669"/>
    <property type="project" value="UniProtKB-SubCell"/>
</dbReference>
<evidence type="ECO:0000259" key="8">
    <source>
        <dbReference type="Pfam" id="PF00324"/>
    </source>
</evidence>
<gene>
    <name evidence="9" type="ORF">CDD81_6389</name>
</gene>
<evidence type="ECO:0000313" key="9">
    <source>
        <dbReference type="EMBL" id="PHH62964.1"/>
    </source>
</evidence>
<dbReference type="EMBL" id="NJET01000059">
    <property type="protein sequence ID" value="PHH62964.1"/>
    <property type="molecule type" value="Genomic_DNA"/>
</dbReference>
<keyword evidence="10" id="KW-1185">Reference proteome</keyword>
<comment type="caution">
    <text evidence="9">The sequence shown here is derived from an EMBL/GenBank/DDBJ whole genome shotgun (WGS) entry which is preliminary data.</text>
</comment>
<proteinExistence type="predicted"/>
<dbReference type="InterPro" id="IPR004840">
    <property type="entry name" value="Amino_acid_permease_CS"/>
</dbReference>
<evidence type="ECO:0000256" key="1">
    <source>
        <dbReference type="ARBA" id="ARBA00004141"/>
    </source>
</evidence>
<keyword evidence="4" id="KW-0029">Amino-acid transport</keyword>
<protein>
    <recommendedName>
        <fullName evidence="8">Amino acid permease/ SLC12A domain-containing protein</fullName>
    </recommendedName>
</protein>
<feature type="transmembrane region" description="Helical" evidence="7">
    <location>
        <begin position="413"/>
        <end position="439"/>
    </location>
</feature>
<feature type="transmembrane region" description="Helical" evidence="7">
    <location>
        <begin position="58"/>
        <end position="80"/>
    </location>
</feature>
<keyword evidence="2" id="KW-0813">Transport</keyword>
<dbReference type="GO" id="GO:0015171">
    <property type="term" value="F:amino acid transmembrane transporter activity"/>
    <property type="evidence" value="ECO:0007669"/>
    <property type="project" value="TreeGrafter"/>
</dbReference>
<organism evidence="9 10">
    <name type="scientific">Ophiocordyceps australis</name>
    <dbReference type="NCBI Taxonomy" id="1399860"/>
    <lineage>
        <taxon>Eukaryota</taxon>
        <taxon>Fungi</taxon>
        <taxon>Dikarya</taxon>
        <taxon>Ascomycota</taxon>
        <taxon>Pezizomycotina</taxon>
        <taxon>Sordariomycetes</taxon>
        <taxon>Hypocreomycetidae</taxon>
        <taxon>Hypocreales</taxon>
        <taxon>Ophiocordycipitaceae</taxon>
        <taxon>Ophiocordyceps</taxon>
    </lineage>
</organism>
<evidence type="ECO:0000256" key="4">
    <source>
        <dbReference type="ARBA" id="ARBA00022970"/>
    </source>
</evidence>
<keyword evidence="6 7" id="KW-0472">Membrane</keyword>
<feature type="transmembrane region" description="Helical" evidence="7">
    <location>
        <begin position="327"/>
        <end position="355"/>
    </location>
</feature>
<accession>A0A2C5Y7N0</accession>
<dbReference type="PANTHER" id="PTHR43341">
    <property type="entry name" value="AMINO ACID PERMEASE"/>
    <property type="match status" value="1"/>
</dbReference>
<keyword evidence="5 7" id="KW-1133">Transmembrane helix</keyword>
<evidence type="ECO:0000256" key="7">
    <source>
        <dbReference type="SAM" id="Phobius"/>
    </source>
</evidence>
<feature type="transmembrane region" description="Helical" evidence="7">
    <location>
        <begin position="242"/>
        <end position="265"/>
    </location>
</feature>
<feature type="transmembrane region" description="Helical" evidence="7">
    <location>
        <begin position="286"/>
        <end position="307"/>
    </location>
</feature>
<evidence type="ECO:0000256" key="5">
    <source>
        <dbReference type="ARBA" id="ARBA00022989"/>
    </source>
</evidence>
<dbReference type="AlphaFoldDB" id="A0A2C5Y7N0"/>
<dbReference type="Pfam" id="PF00324">
    <property type="entry name" value="AA_permease"/>
    <property type="match status" value="1"/>
</dbReference>
<evidence type="ECO:0000313" key="10">
    <source>
        <dbReference type="Proteomes" id="UP000226192"/>
    </source>
</evidence>
<feature type="transmembrane region" description="Helical" evidence="7">
    <location>
        <begin position="390"/>
        <end position="407"/>
    </location>
</feature>
<dbReference type="STRING" id="1399860.A0A2C5Y7N0"/>
<dbReference type="Gene3D" id="1.20.1740.10">
    <property type="entry name" value="Amino acid/polyamine transporter I"/>
    <property type="match status" value="1"/>
</dbReference>
<evidence type="ECO:0000256" key="3">
    <source>
        <dbReference type="ARBA" id="ARBA00022692"/>
    </source>
</evidence>
<feature type="transmembrane region" description="Helical" evidence="7">
    <location>
        <begin position="460"/>
        <end position="477"/>
    </location>
</feature>
<comment type="subcellular location">
    <subcellularLocation>
        <location evidence="1">Membrane</location>
        <topology evidence="1">Multi-pass membrane protein</topology>
    </subcellularLocation>
</comment>
<feature type="transmembrane region" description="Helical" evidence="7">
    <location>
        <begin position="170"/>
        <end position="191"/>
    </location>
</feature>
<dbReference type="PROSITE" id="PS00218">
    <property type="entry name" value="AMINO_ACID_PERMEASE_1"/>
    <property type="match status" value="1"/>
</dbReference>
<sequence length="569" mass="62679">MADSSDIRATGNGYSAKGYDTEKGSFKQEVFQDEQQRIEGIETSVETSLHRGLKARHIAMVAMGGAIGTGLLVNTGLALAKAGPAPLFIAYSFVGILVYMVMAGMGEMAAWLPLNSGFTGYASRYCHKSLGFTLGWTYWCKYIIVTPNQLTAAALIVQFWVSPQKLNPGIIVAIFIVLILSINYFGGVKFFGEAEFWMSSLKVCVILGIILFSIVIASRPGYGFHTWRDPGAFAELYYTGSLGRFVAFWSVMVNAAFAFLGVELCGLTSSEAQNPRRVIPKAIRLTFFRILVFYILSVLLVGLIVPYNSPDLKAANKQKSSASASPFVVAAKVAGIHTLPSLINACLLIFVFSAATSDLYVASRTLYGLACDRSAPAIFRRVNSRGVPSYALFVCATFCCLAFMVVSNDASKIFSYFVNTTTIFGLLTWISLLVAYIFFLRARRVQGIANSAMPYVAPQGLIGTYIALFFCCLVALTKNFDAFIPHDGKRIDVPTMISGYIGIPVYLLLLFGHMIITGSRAIKPQDVDFFSGKDIIDREEELFLEQEAEKKMSRSGWNKFYDRFISWLF</sequence>
<name>A0A2C5Y7N0_9HYPO</name>
<dbReference type="FunFam" id="1.20.1740.10:FF:000006">
    <property type="entry name" value="General amino acid permease"/>
    <property type="match status" value="1"/>
</dbReference>
<feature type="transmembrane region" description="Helical" evidence="7">
    <location>
        <begin position="203"/>
        <end position="222"/>
    </location>
</feature>
<dbReference type="PANTHER" id="PTHR43341:SF9">
    <property type="entry name" value="DICARBOXYLIC AMINO ACID PERMEASE"/>
    <property type="match status" value="1"/>
</dbReference>
<evidence type="ECO:0000256" key="2">
    <source>
        <dbReference type="ARBA" id="ARBA00022448"/>
    </source>
</evidence>
<dbReference type="PIRSF" id="PIRSF006060">
    <property type="entry name" value="AA_transporter"/>
    <property type="match status" value="1"/>
</dbReference>
<dbReference type="OrthoDB" id="3900342at2759"/>
<feature type="domain" description="Amino acid permease/ SLC12A" evidence="8">
    <location>
        <begin position="57"/>
        <end position="517"/>
    </location>
</feature>
<keyword evidence="3 7" id="KW-0812">Transmembrane</keyword>
<dbReference type="Proteomes" id="UP000226192">
    <property type="component" value="Unassembled WGS sequence"/>
</dbReference>